<evidence type="ECO:0000313" key="2">
    <source>
        <dbReference type="EMBL" id="GGL79271.1"/>
    </source>
</evidence>
<evidence type="ECO:0000256" key="1">
    <source>
        <dbReference type="SAM" id="MobiDB-lite"/>
    </source>
</evidence>
<protein>
    <submittedName>
        <fullName evidence="2">Uncharacterized protein</fullName>
    </submittedName>
</protein>
<feature type="compositionally biased region" description="Basic residues" evidence="1">
    <location>
        <begin position="117"/>
        <end position="130"/>
    </location>
</feature>
<evidence type="ECO:0000313" key="3">
    <source>
        <dbReference type="Proteomes" id="UP000648663"/>
    </source>
</evidence>
<feature type="region of interest" description="Disordered" evidence="1">
    <location>
        <begin position="15"/>
        <end position="39"/>
    </location>
</feature>
<reference evidence="3" key="1">
    <citation type="journal article" date="2019" name="Int. J. Syst. Evol. Microbiol.">
        <title>The Global Catalogue of Microorganisms (GCM) 10K type strain sequencing project: providing services to taxonomists for standard genome sequencing and annotation.</title>
        <authorList>
            <consortium name="The Broad Institute Genomics Platform"/>
            <consortium name="The Broad Institute Genome Sequencing Center for Infectious Disease"/>
            <person name="Wu L."/>
            <person name="Ma J."/>
        </authorList>
    </citation>
    <scope>NUCLEOTIDE SEQUENCE [LARGE SCALE GENOMIC DNA]</scope>
    <source>
        <strain evidence="3">CGMCC 4.5581</strain>
    </source>
</reference>
<feature type="compositionally biased region" description="Polar residues" evidence="1">
    <location>
        <begin position="93"/>
        <end position="104"/>
    </location>
</feature>
<gene>
    <name evidence="2" type="ORF">GCM10011589_39270</name>
</gene>
<dbReference type="Proteomes" id="UP000648663">
    <property type="component" value="Unassembled WGS sequence"/>
</dbReference>
<keyword evidence="3" id="KW-1185">Reference proteome</keyword>
<organism evidence="2 3">
    <name type="scientific">Modestobacter marinus</name>
    <dbReference type="NCBI Taxonomy" id="477641"/>
    <lineage>
        <taxon>Bacteria</taxon>
        <taxon>Bacillati</taxon>
        <taxon>Actinomycetota</taxon>
        <taxon>Actinomycetes</taxon>
        <taxon>Geodermatophilales</taxon>
        <taxon>Geodermatophilaceae</taxon>
        <taxon>Modestobacter</taxon>
    </lineage>
</organism>
<proteinExistence type="predicted"/>
<accession>A0ABQ2G7D7</accession>
<name>A0ABQ2G7D7_9ACTN</name>
<comment type="caution">
    <text evidence="2">The sequence shown here is derived from an EMBL/GenBank/DDBJ whole genome shotgun (WGS) entry which is preliminary data.</text>
</comment>
<feature type="region of interest" description="Disordered" evidence="1">
    <location>
        <begin position="78"/>
        <end position="130"/>
    </location>
</feature>
<sequence>MRPPEAIGDAATHTVLLTEASRPDPPSLTEPVGGTLRPDSRPVHLACTLISAGGGVVVEGGRRREIGTFSRRRQALDLSQPPRDEDFPMAKTVTKSARSPTLGPTRSPKFKAEATKAKAKATAKKAKKKK</sequence>
<dbReference type="EMBL" id="BMMI01000008">
    <property type="protein sequence ID" value="GGL79271.1"/>
    <property type="molecule type" value="Genomic_DNA"/>
</dbReference>